<feature type="compositionally biased region" description="Basic and acidic residues" evidence="1">
    <location>
        <begin position="818"/>
        <end position="829"/>
    </location>
</feature>
<accession>A0A0D2NDS2</accession>
<feature type="compositionally biased region" description="Polar residues" evidence="1">
    <location>
        <begin position="433"/>
        <end position="445"/>
    </location>
</feature>
<feature type="compositionally biased region" description="Polar residues" evidence="1">
    <location>
        <begin position="102"/>
        <end position="121"/>
    </location>
</feature>
<feature type="compositionally biased region" description="Low complexity" evidence="1">
    <location>
        <begin position="370"/>
        <end position="380"/>
    </location>
</feature>
<keyword evidence="3" id="KW-1185">Reference proteome</keyword>
<dbReference type="Proteomes" id="UP000054270">
    <property type="component" value="Unassembled WGS sequence"/>
</dbReference>
<dbReference type="OrthoDB" id="3065406at2759"/>
<organism evidence="2 3">
    <name type="scientific">Hypholoma sublateritium (strain FD-334 SS-4)</name>
    <dbReference type="NCBI Taxonomy" id="945553"/>
    <lineage>
        <taxon>Eukaryota</taxon>
        <taxon>Fungi</taxon>
        <taxon>Dikarya</taxon>
        <taxon>Basidiomycota</taxon>
        <taxon>Agaricomycotina</taxon>
        <taxon>Agaricomycetes</taxon>
        <taxon>Agaricomycetidae</taxon>
        <taxon>Agaricales</taxon>
        <taxon>Agaricineae</taxon>
        <taxon>Strophariaceae</taxon>
        <taxon>Hypholoma</taxon>
    </lineage>
</organism>
<evidence type="ECO:0000256" key="1">
    <source>
        <dbReference type="SAM" id="MobiDB-lite"/>
    </source>
</evidence>
<reference evidence="3" key="1">
    <citation type="submission" date="2014-04" db="EMBL/GenBank/DDBJ databases">
        <title>Evolutionary Origins and Diversification of the Mycorrhizal Mutualists.</title>
        <authorList>
            <consortium name="DOE Joint Genome Institute"/>
            <consortium name="Mycorrhizal Genomics Consortium"/>
            <person name="Kohler A."/>
            <person name="Kuo A."/>
            <person name="Nagy L.G."/>
            <person name="Floudas D."/>
            <person name="Copeland A."/>
            <person name="Barry K.W."/>
            <person name="Cichocki N."/>
            <person name="Veneault-Fourrey C."/>
            <person name="LaButti K."/>
            <person name="Lindquist E.A."/>
            <person name="Lipzen A."/>
            <person name="Lundell T."/>
            <person name="Morin E."/>
            <person name="Murat C."/>
            <person name="Riley R."/>
            <person name="Ohm R."/>
            <person name="Sun H."/>
            <person name="Tunlid A."/>
            <person name="Henrissat B."/>
            <person name="Grigoriev I.V."/>
            <person name="Hibbett D.S."/>
            <person name="Martin F."/>
        </authorList>
    </citation>
    <scope>NUCLEOTIDE SEQUENCE [LARGE SCALE GENOMIC DNA]</scope>
    <source>
        <strain evidence="3">FD-334 SS-4</strain>
    </source>
</reference>
<dbReference type="EMBL" id="KN817666">
    <property type="protein sequence ID" value="KJA14756.1"/>
    <property type="molecule type" value="Genomic_DNA"/>
</dbReference>
<feature type="region of interest" description="Disordered" evidence="1">
    <location>
        <begin position="85"/>
        <end position="121"/>
    </location>
</feature>
<protein>
    <submittedName>
        <fullName evidence="2">Uncharacterized protein</fullName>
    </submittedName>
</protein>
<proteinExistence type="predicted"/>
<feature type="region of interest" description="Disordered" evidence="1">
    <location>
        <begin position="421"/>
        <end position="451"/>
    </location>
</feature>
<dbReference type="AlphaFoldDB" id="A0A0D2NDS2"/>
<feature type="region of interest" description="Disordered" evidence="1">
    <location>
        <begin position="285"/>
        <end position="318"/>
    </location>
</feature>
<gene>
    <name evidence="2" type="ORF">HYPSUDRAFT_1071201</name>
</gene>
<feature type="region of interest" description="Disordered" evidence="1">
    <location>
        <begin position="346"/>
        <end position="385"/>
    </location>
</feature>
<sequence>MYKIQVAPYRALCHVRHSLCPNHNRKFGPFRLVALSSNMDQDIKELQDELFAAQEEWKHIKYLNNGDPKKHACLRRVKAAENAVNPSLRGANKLEAGAPTQKRASSATSSTNQPPSAGESNTALSIDIKKELIEGSYFSAASGTGEGSNAENAMDVDAIFPPPELQIDNSNAIPGLQSSVSVFNIDQDSVLDEEISAAASGETHQPLGTWESNTGFSIHVKKEIIEGFFPGLAGGSGEGSKPENAMDVDAMFSVKELEAENPSSIAGQAMEVDASLAQRPLEVSTPKTIPIGPLAHEASTSADSPPPRVQELESSISKASDAVRVQGASVATSVTQNVQKPLDHAQDAAENVNTEPDGPLAHGASAGVNSSPSQPQGPESSADEIPDNILVHGASVTASPSRNDPCSSDHALNAAASLDTAPDSPLVHEASAGVSQRLSKPQSTDSSDKILPDGVLVHGAVDATLSAKQTAQSQIGASTRMYEGPNPTLELGASAPIHRTAPRMVSQPNYRMIDPAFIPPQPPKDTVTLPQQTWTFEGEYDQSFIFNTSSITVDNVGSGIPDNLLGMMSVGQGDEIYAHEELWTIPDADEDPKNQDMEVIAPYSELGASQAPRTIHRSDDEALHALSVEIANIITRKPSAIYGCQYTFKISDVDWNSPIPSYSHIAGDSDSEHRLRLECYTTKAAWMYAVAYSDWMNRQRQMLEEMGKKGVPDVPAFMATWAMCDTDTKALSTRAEEAKGRMDTARKAMDVCFKGKSRATLEYAIAELQGKILSDDDIVSDDLHILRSKLISKKNALRELVVEDEHREALDTQPVNSSKKDTENKSRSEIAYDRLDEEQQEDMEVKARRAFHNFAKLAASTMPNLARLKLAADRFSATFRCTARMICGFLPEAATTSRASALLCLTTTTLNLLCRSHHLRHGACDHDSVTDFNGVAYAKNLTAKGCRLTNPQTPEPNHMHCGCFIDDALLEFFFWKTVTARSTHPILSGVVHHMDDAVTPFLIRSFWVSQFKSTTGLTLDDIYGLNADEALRQTALTARMIQKHVYKLRHQLSIGVSLAFDTEADKIAFSAMMGEDVDDDEY</sequence>
<name>A0A0D2NDS2_HYPSF</name>
<evidence type="ECO:0000313" key="2">
    <source>
        <dbReference type="EMBL" id="KJA14756.1"/>
    </source>
</evidence>
<feature type="region of interest" description="Disordered" evidence="1">
    <location>
        <begin position="807"/>
        <end position="829"/>
    </location>
</feature>
<evidence type="ECO:0000313" key="3">
    <source>
        <dbReference type="Proteomes" id="UP000054270"/>
    </source>
</evidence>
<dbReference type="STRING" id="945553.A0A0D2NDS2"/>